<dbReference type="InterPro" id="IPR018206">
    <property type="entry name" value="ETF_asu_C_CS"/>
</dbReference>
<dbReference type="SMART" id="SM00893">
    <property type="entry name" value="ETF"/>
    <property type="match status" value="1"/>
</dbReference>
<dbReference type="Pfam" id="PF00766">
    <property type="entry name" value="ETF_alpha"/>
    <property type="match status" value="1"/>
</dbReference>
<keyword evidence="4" id="KW-0274">FAD</keyword>
<dbReference type="SUPFAM" id="SSF52402">
    <property type="entry name" value="Adenine nucleotide alpha hydrolases-like"/>
    <property type="match status" value="1"/>
</dbReference>
<evidence type="ECO:0000256" key="4">
    <source>
        <dbReference type="ARBA" id="ARBA00022827"/>
    </source>
</evidence>
<dbReference type="InterPro" id="IPR033947">
    <property type="entry name" value="ETF_alpha_N"/>
</dbReference>
<dbReference type="InterPro" id="IPR029035">
    <property type="entry name" value="DHS-like_NAD/FAD-binding_dom"/>
</dbReference>
<keyword evidence="2" id="KW-0813">Transport</keyword>
<evidence type="ECO:0000313" key="7">
    <source>
        <dbReference type="EMBL" id="KKM14297.1"/>
    </source>
</evidence>
<dbReference type="InterPro" id="IPR014729">
    <property type="entry name" value="Rossmann-like_a/b/a_fold"/>
</dbReference>
<dbReference type="Gene3D" id="3.40.50.620">
    <property type="entry name" value="HUPs"/>
    <property type="match status" value="1"/>
</dbReference>
<accession>A0A0F9HGL5</accession>
<dbReference type="AlphaFoldDB" id="A0A0F9HGL5"/>
<comment type="similarity">
    <text evidence="1">Belongs to the ETF alpha-subunit/FixB family.</text>
</comment>
<dbReference type="Gene3D" id="3.30.70.20">
    <property type="match status" value="1"/>
</dbReference>
<dbReference type="PANTHER" id="PTHR43153:SF1">
    <property type="entry name" value="ELECTRON TRANSFER FLAVOPROTEIN SUBUNIT ALPHA, MITOCHONDRIAL"/>
    <property type="match status" value="1"/>
</dbReference>
<gene>
    <name evidence="7" type="ORF">LCGC14_1707530</name>
</gene>
<dbReference type="PIRSF" id="PIRSF000089">
    <property type="entry name" value="Electra_flavoP_a"/>
    <property type="match status" value="1"/>
</dbReference>
<dbReference type="PROSITE" id="PS00696">
    <property type="entry name" value="ETF_ALPHA"/>
    <property type="match status" value="1"/>
</dbReference>
<feature type="domain" description="4Fe-4S ferredoxin-type" evidence="6">
    <location>
        <begin position="2"/>
        <end position="31"/>
    </location>
</feature>
<dbReference type="InterPro" id="IPR014730">
    <property type="entry name" value="ETF_a/b_N"/>
</dbReference>
<dbReference type="SUPFAM" id="SSF52467">
    <property type="entry name" value="DHS-like NAD/FAD-binding domain"/>
    <property type="match status" value="1"/>
</dbReference>
<keyword evidence="3" id="KW-0285">Flavoprotein</keyword>
<dbReference type="InterPro" id="IPR001308">
    <property type="entry name" value="ETF_a/FixB"/>
</dbReference>
<dbReference type="SUPFAM" id="SSF54862">
    <property type="entry name" value="4Fe-4S ferredoxins"/>
    <property type="match status" value="1"/>
</dbReference>
<dbReference type="PANTHER" id="PTHR43153">
    <property type="entry name" value="ELECTRON TRANSFER FLAVOPROTEIN ALPHA"/>
    <property type="match status" value="1"/>
</dbReference>
<name>A0A0F9HGL5_9ZZZZ</name>
<dbReference type="Pfam" id="PF01012">
    <property type="entry name" value="ETF"/>
    <property type="match status" value="1"/>
</dbReference>
<evidence type="ECO:0000259" key="6">
    <source>
        <dbReference type="PROSITE" id="PS51379"/>
    </source>
</evidence>
<evidence type="ECO:0000256" key="3">
    <source>
        <dbReference type="ARBA" id="ARBA00022630"/>
    </source>
</evidence>
<dbReference type="PROSITE" id="PS51379">
    <property type="entry name" value="4FE4S_FER_2"/>
    <property type="match status" value="1"/>
</dbReference>
<dbReference type="Gene3D" id="3.40.50.1220">
    <property type="entry name" value="TPP-binding domain"/>
    <property type="match status" value="1"/>
</dbReference>
<evidence type="ECO:0000256" key="1">
    <source>
        <dbReference type="ARBA" id="ARBA00005817"/>
    </source>
</evidence>
<comment type="caution">
    <text evidence="7">The sequence shown here is derived from an EMBL/GenBank/DDBJ whole genome shotgun (WGS) entry which is preliminary data.</text>
</comment>
<organism evidence="7">
    <name type="scientific">marine sediment metagenome</name>
    <dbReference type="NCBI Taxonomy" id="412755"/>
    <lineage>
        <taxon>unclassified sequences</taxon>
        <taxon>metagenomes</taxon>
        <taxon>ecological metagenomes</taxon>
    </lineage>
</organism>
<dbReference type="FunFam" id="3.40.50.1220:FF:000001">
    <property type="entry name" value="Electron transfer flavoprotein, alpha subunit"/>
    <property type="match status" value="1"/>
</dbReference>
<dbReference type="CDD" id="cd01715">
    <property type="entry name" value="ETF_alpha"/>
    <property type="match status" value="1"/>
</dbReference>
<reference evidence="7" key="1">
    <citation type="journal article" date="2015" name="Nature">
        <title>Complex archaea that bridge the gap between prokaryotes and eukaryotes.</title>
        <authorList>
            <person name="Spang A."/>
            <person name="Saw J.H."/>
            <person name="Jorgensen S.L."/>
            <person name="Zaremba-Niedzwiedzka K."/>
            <person name="Martijn J."/>
            <person name="Lind A.E."/>
            <person name="van Eijk R."/>
            <person name="Schleper C."/>
            <person name="Guy L."/>
            <person name="Ettema T.J."/>
        </authorList>
    </citation>
    <scope>NUCLEOTIDE SEQUENCE</scope>
</reference>
<protein>
    <recommendedName>
        <fullName evidence="6">4Fe-4S ferredoxin-type domain-containing protein</fullName>
    </recommendedName>
</protein>
<evidence type="ECO:0000256" key="2">
    <source>
        <dbReference type="ARBA" id="ARBA00022448"/>
    </source>
</evidence>
<dbReference type="InterPro" id="IPR014731">
    <property type="entry name" value="ETF_asu_C"/>
</dbReference>
<sequence>MDKIAVIGDECTLCGACVDQCNVGAITIQRKKFEDVDLSQYQDVWIVAEIKDDKVRNVSFELLGKAIELADELKQKVCVLLLGDNIKRFSVDFSNRGADKIYIVEHEALKDYYTETYSSVVTGIILKYNPNIVLYPATINGRDLAPRVAATLELGLTADCTGLSIKDGLLLQTRPAFGGNIMADIICPTSRPQMATVRPHVMEMATVEANDNLEVIEVPVKIDLQSLRIKTKEIISASTEETGIPVCEADIIVSGGRGVGCKENFECITALANVLKGAVGASRAAVELGWIPKSQQVGQSGNTVSPKIYIACGISGTIQHLVGMKSSDIIIAINKDPEASIFSVANYGIVGDLTEVIPLLTKALEKKLNED</sequence>
<dbReference type="GO" id="GO:0009055">
    <property type="term" value="F:electron transfer activity"/>
    <property type="evidence" value="ECO:0007669"/>
    <property type="project" value="InterPro"/>
</dbReference>
<dbReference type="GO" id="GO:0050660">
    <property type="term" value="F:flavin adenine dinucleotide binding"/>
    <property type="evidence" value="ECO:0007669"/>
    <property type="project" value="InterPro"/>
</dbReference>
<dbReference type="InterPro" id="IPR017896">
    <property type="entry name" value="4Fe4S_Fe-S-bd"/>
</dbReference>
<dbReference type="EMBL" id="LAZR01015179">
    <property type="protein sequence ID" value="KKM14297.1"/>
    <property type="molecule type" value="Genomic_DNA"/>
</dbReference>
<proteinExistence type="inferred from homology"/>
<dbReference type="GO" id="GO:0033539">
    <property type="term" value="P:fatty acid beta-oxidation using acyl-CoA dehydrogenase"/>
    <property type="evidence" value="ECO:0007669"/>
    <property type="project" value="TreeGrafter"/>
</dbReference>
<keyword evidence="5" id="KW-0249">Electron transport</keyword>
<evidence type="ECO:0000256" key="5">
    <source>
        <dbReference type="ARBA" id="ARBA00022982"/>
    </source>
</evidence>